<evidence type="ECO:0000256" key="7">
    <source>
        <dbReference type="ARBA" id="ARBA00023014"/>
    </source>
</evidence>
<dbReference type="GO" id="GO:1990918">
    <property type="term" value="P:double-strand break repair involved in meiotic recombination"/>
    <property type="evidence" value="ECO:0007669"/>
    <property type="project" value="TreeGrafter"/>
</dbReference>
<dbReference type="InterPro" id="IPR027417">
    <property type="entry name" value="P-loop_NTPase"/>
</dbReference>
<evidence type="ECO:0000256" key="3">
    <source>
        <dbReference type="ARBA" id="ARBA00022801"/>
    </source>
</evidence>
<name>H8Z9Y5_NEMA1</name>
<dbReference type="PROSITE" id="PS51193">
    <property type="entry name" value="HELICASE_ATP_BIND_2"/>
    <property type="match status" value="1"/>
</dbReference>
<dbReference type="EMBL" id="JH604633">
    <property type="protein sequence ID" value="EHY66766.1"/>
    <property type="molecule type" value="Genomic_DNA"/>
</dbReference>
<gene>
    <name evidence="12" type="ORF">NERG_00406</name>
</gene>
<dbReference type="STRING" id="944018.H8Z9Y5"/>
<keyword evidence="8" id="KW-0413">Isomerase</keyword>
<dbReference type="PANTHER" id="PTHR11472:SF47">
    <property type="entry name" value="FANCONI ANEMIA GROUP J PROTEIN"/>
    <property type="match status" value="1"/>
</dbReference>
<dbReference type="SMART" id="SM00491">
    <property type="entry name" value="HELICc2"/>
    <property type="match status" value="1"/>
</dbReference>
<protein>
    <recommendedName>
        <fullName evidence="9">DNA 5'-3' helicase</fullName>
        <ecNumber evidence="9">5.6.2.3</ecNumber>
    </recommendedName>
</protein>
<dbReference type="HOGENOM" id="CLU_006515_6_1_1"/>
<comment type="catalytic activity">
    <reaction evidence="10">
        <text>ATP + H2O = ADP + phosphate + H(+)</text>
        <dbReference type="Rhea" id="RHEA:13065"/>
        <dbReference type="ChEBI" id="CHEBI:15377"/>
        <dbReference type="ChEBI" id="CHEBI:15378"/>
        <dbReference type="ChEBI" id="CHEBI:30616"/>
        <dbReference type="ChEBI" id="CHEBI:43474"/>
        <dbReference type="ChEBI" id="CHEBI:456216"/>
        <dbReference type="EC" id="5.6.2.3"/>
    </reaction>
</comment>
<dbReference type="GO" id="GO:0051536">
    <property type="term" value="F:iron-sulfur cluster binding"/>
    <property type="evidence" value="ECO:0007669"/>
    <property type="project" value="UniProtKB-KW"/>
</dbReference>
<keyword evidence="5" id="KW-0067">ATP-binding</keyword>
<dbReference type="GO" id="GO:0046872">
    <property type="term" value="F:metal ion binding"/>
    <property type="evidence" value="ECO:0007669"/>
    <property type="project" value="UniProtKB-KW"/>
</dbReference>
<dbReference type="GO" id="GO:0005524">
    <property type="term" value="F:ATP binding"/>
    <property type="evidence" value="ECO:0007669"/>
    <property type="project" value="UniProtKB-KW"/>
</dbReference>
<dbReference type="Pfam" id="PF06733">
    <property type="entry name" value="DEAD_2"/>
    <property type="match status" value="1"/>
</dbReference>
<keyword evidence="2" id="KW-0547">Nucleotide-binding</keyword>
<dbReference type="PANTHER" id="PTHR11472">
    <property type="entry name" value="DNA REPAIR DEAD HELICASE RAD3/XP-D SUBFAMILY MEMBER"/>
    <property type="match status" value="1"/>
</dbReference>
<dbReference type="EC" id="5.6.2.3" evidence="9"/>
<dbReference type="PROSITE" id="PS00690">
    <property type="entry name" value="DEAH_ATP_HELICASE"/>
    <property type="match status" value="1"/>
</dbReference>
<evidence type="ECO:0000256" key="9">
    <source>
        <dbReference type="ARBA" id="ARBA00044969"/>
    </source>
</evidence>
<dbReference type="SMART" id="SM00487">
    <property type="entry name" value="DEXDc"/>
    <property type="match status" value="1"/>
</dbReference>
<dbReference type="InterPro" id="IPR014001">
    <property type="entry name" value="Helicase_ATP-bd"/>
</dbReference>
<dbReference type="Gene3D" id="1.10.275.40">
    <property type="match status" value="1"/>
</dbReference>
<keyword evidence="4" id="KW-0347">Helicase</keyword>
<keyword evidence="3" id="KW-0378">Hydrolase</keyword>
<evidence type="ECO:0000256" key="6">
    <source>
        <dbReference type="ARBA" id="ARBA00023004"/>
    </source>
</evidence>
<dbReference type="AlphaFoldDB" id="H8Z9Y5"/>
<dbReference type="InterPro" id="IPR045028">
    <property type="entry name" value="DinG/Rad3-like"/>
</dbReference>
<reference evidence="12" key="1">
    <citation type="submission" date="2011-03" db="EMBL/GenBank/DDBJ databases">
        <title>The Genome Sequence of Nematocida sp1 strain ERTm2.</title>
        <authorList>
            <consortium name="The Broad Institute Genome Sequencing Platform"/>
            <consortium name="The Broad Institute Genome Sequencing Center for Infectious Disease"/>
            <person name="Cuomo C."/>
            <person name="Troemel E."/>
            <person name="Young S.K."/>
            <person name="Zeng Q."/>
            <person name="Gargeya S."/>
            <person name="Fitzgerald M."/>
            <person name="Haas B."/>
            <person name="Abouelleil A."/>
            <person name="Alvarado L."/>
            <person name="Arachchi H.M."/>
            <person name="Berlin A."/>
            <person name="Brown A."/>
            <person name="Chapman S.B."/>
            <person name="Chen Z."/>
            <person name="Dunbar C."/>
            <person name="Freedman E."/>
            <person name="Gearin G."/>
            <person name="Gellesch M."/>
            <person name="Goldberg J."/>
            <person name="Griggs A."/>
            <person name="Gujja S."/>
            <person name="Heilman E.R."/>
            <person name="Heiman D."/>
            <person name="Howarth C."/>
            <person name="Larson L."/>
            <person name="Lui A."/>
            <person name="MacDonald P.J.P."/>
            <person name="Mehta T."/>
            <person name="Montmayeur A."/>
            <person name="Murphy C."/>
            <person name="Neiman D."/>
            <person name="Pearson M."/>
            <person name="Priest M."/>
            <person name="Roberts A."/>
            <person name="Saif S."/>
            <person name="Shea T."/>
            <person name="Shenoy N."/>
            <person name="Sisk P."/>
            <person name="Stolte C."/>
            <person name="Sykes S."/>
            <person name="White J."/>
            <person name="Yandava C."/>
            <person name="Wortman J."/>
            <person name="Nusbaum C."/>
            <person name="Birren B."/>
        </authorList>
    </citation>
    <scope>NUCLEOTIDE SEQUENCE</scope>
    <source>
        <strain evidence="12">ERTm2</strain>
    </source>
</reference>
<dbReference type="Gene3D" id="1.10.30.20">
    <property type="entry name" value="Bacterial XPD DNA helicase, FeS cluster domain"/>
    <property type="match status" value="1"/>
</dbReference>
<feature type="domain" description="Helicase ATP-binding" evidence="11">
    <location>
        <begin position="7"/>
        <end position="279"/>
    </location>
</feature>
<organism evidence="12">
    <name type="scientific">Nematocida ausubeli (strain ATCC PRA-371 / ERTm2)</name>
    <name type="common">Nematode killer fungus</name>
    <dbReference type="NCBI Taxonomy" id="1913371"/>
    <lineage>
        <taxon>Eukaryota</taxon>
        <taxon>Fungi</taxon>
        <taxon>Fungi incertae sedis</taxon>
        <taxon>Microsporidia</taxon>
        <taxon>Nematocida</taxon>
    </lineage>
</organism>
<dbReference type="GO" id="GO:0016818">
    <property type="term" value="F:hydrolase activity, acting on acid anhydrides, in phosphorus-containing anhydrides"/>
    <property type="evidence" value="ECO:0007669"/>
    <property type="project" value="InterPro"/>
</dbReference>
<keyword evidence="1" id="KW-0479">Metal-binding</keyword>
<keyword evidence="6" id="KW-0408">Iron</keyword>
<evidence type="ECO:0000256" key="4">
    <source>
        <dbReference type="ARBA" id="ARBA00022806"/>
    </source>
</evidence>
<dbReference type="InterPro" id="IPR006555">
    <property type="entry name" value="ATP-dep_Helicase_C"/>
</dbReference>
<dbReference type="GO" id="GO:0003677">
    <property type="term" value="F:DNA binding"/>
    <property type="evidence" value="ECO:0007669"/>
    <property type="project" value="InterPro"/>
</dbReference>
<dbReference type="CDD" id="cd18788">
    <property type="entry name" value="SF2_C_XPD"/>
    <property type="match status" value="1"/>
</dbReference>
<dbReference type="Gene3D" id="3.40.50.300">
    <property type="entry name" value="P-loop containing nucleotide triphosphate hydrolases"/>
    <property type="match status" value="2"/>
</dbReference>
<dbReference type="Proteomes" id="UP000005622">
    <property type="component" value="Unassembled WGS sequence"/>
</dbReference>
<evidence type="ECO:0000256" key="2">
    <source>
        <dbReference type="ARBA" id="ARBA00022741"/>
    </source>
</evidence>
<dbReference type="SMART" id="SM00488">
    <property type="entry name" value="DEXDc2"/>
    <property type="match status" value="1"/>
</dbReference>
<dbReference type="InterPro" id="IPR014013">
    <property type="entry name" value="Helic_SF1/SF2_ATP-bd_DinG/Rad3"/>
</dbReference>
<dbReference type="GO" id="GO:0006289">
    <property type="term" value="P:nucleotide-excision repair"/>
    <property type="evidence" value="ECO:0007669"/>
    <property type="project" value="TreeGrafter"/>
</dbReference>
<dbReference type="Pfam" id="PF13307">
    <property type="entry name" value="Helicase_C_2"/>
    <property type="match status" value="1"/>
</dbReference>
<dbReference type="InterPro" id="IPR006554">
    <property type="entry name" value="Helicase-like_DEXD_c2"/>
</dbReference>
<dbReference type="InterPro" id="IPR042493">
    <property type="entry name" value="XPD_DNA_FeS"/>
</dbReference>
<dbReference type="SUPFAM" id="SSF52540">
    <property type="entry name" value="P-loop containing nucleoside triphosphate hydrolases"/>
    <property type="match status" value="1"/>
</dbReference>
<dbReference type="GO" id="GO:0043139">
    <property type="term" value="F:5'-3' DNA helicase activity"/>
    <property type="evidence" value="ECO:0007669"/>
    <property type="project" value="UniProtKB-EC"/>
</dbReference>
<dbReference type="InterPro" id="IPR010614">
    <property type="entry name" value="RAD3-like_helicase_DEAD"/>
</dbReference>
<evidence type="ECO:0000256" key="8">
    <source>
        <dbReference type="ARBA" id="ARBA00023235"/>
    </source>
</evidence>
<dbReference type="InterPro" id="IPR002464">
    <property type="entry name" value="DNA/RNA_helicase_DEAH_CS"/>
</dbReference>
<accession>H8Z9Y5</accession>
<evidence type="ECO:0000256" key="5">
    <source>
        <dbReference type="ARBA" id="ARBA00022840"/>
    </source>
</evidence>
<keyword evidence="7" id="KW-0411">Iron-sulfur</keyword>
<proteinExistence type="predicted"/>
<evidence type="ECO:0000256" key="1">
    <source>
        <dbReference type="ARBA" id="ARBA00022723"/>
    </source>
</evidence>
<evidence type="ECO:0000259" key="11">
    <source>
        <dbReference type="PROSITE" id="PS51193"/>
    </source>
</evidence>
<sequence length="690" mass="78641">MHSETIKNYTINTEYELYEPQRKSIETILTCLDNGESGMIESPTGTGKTLSILEAVVAWVNKNPEKLEGGQIYVTTRTIKQASQLIAHLKKMKNAPMMNLLASRRHLCLNSEVSKSNDIDSACKKKNKDPNKDSRCKYYRTPNEKEQERDRNISLPGVFSIEDLVSAGGECNSCPFYYTRERQEKATIIFSPYNYIVSERISAALKIDLTGSVLIVDEAHNIDDVCRSTGSVDIKRADLASLISRLGTGSGMESPEVANSMMETGKFVKKIMNYLEETTDVLNKLDPGQCVINSDNQREISIPSKEMISTLEKMGISKLTIDDTFSSIELLFKDMIPDDYFFQWITQIKDVLKYIMNDGENKYGMVVSSDKISFLLLHAAAIFNPIYEKARSVILLSGTLEPFQELVTELTTKKNSFKHFLSADHIISQSQLYTAEVSQYNSVPILGTYQGSKHPDYISTLVSSIVDIAHSLEKVGGVLCFVPSYNMLTLLERKLEKHVKLFVENKSNSKFEYELEQYRRYCKMGKCIFLCVFRGKASEGINFRDHESRAVILVGIPYPNIRNHSVILKKQYNDRYLNSTGSKWYEQQAFRAVNQALGRCIRHKNDWGSIFMLDSRYRSAVRSLKISKWAIASVNMITDKTKLKDTFAPFVLNQKKTPNEEEFVKENTSYPVKRQYPSYSSGNFKRFFQS</sequence>
<evidence type="ECO:0000313" key="12">
    <source>
        <dbReference type="EMBL" id="EHY66766.1"/>
    </source>
</evidence>
<evidence type="ECO:0000256" key="10">
    <source>
        <dbReference type="ARBA" id="ARBA00048954"/>
    </source>
</evidence>
<dbReference type="GO" id="GO:0005634">
    <property type="term" value="C:nucleus"/>
    <property type="evidence" value="ECO:0007669"/>
    <property type="project" value="TreeGrafter"/>
</dbReference>